<organism evidence="2 3">
    <name type="scientific">Coprinellus micaceus</name>
    <name type="common">Glistening ink-cap mushroom</name>
    <name type="synonym">Coprinus micaceus</name>
    <dbReference type="NCBI Taxonomy" id="71717"/>
    <lineage>
        <taxon>Eukaryota</taxon>
        <taxon>Fungi</taxon>
        <taxon>Dikarya</taxon>
        <taxon>Basidiomycota</taxon>
        <taxon>Agaricomycotina</taxon>
        <taxon>Agaricomycetes</taxon>
        <taxon>Agaricomycetidae</taxon>
        <taxon>Agaricales</taxon>
        <taxon>Agaricineae</taxon>
        <taxon>Psathyrellaceae</taxon>
        <taxon>Coprinellus</taxon>
    </lineage>
</organism>
<comment type="caution">
    <text evidence="2">The sequence shown here is derived from an EMBL/GenBank/DDBJ whole genome shotgun (WGS) entry which is preliminary data.</text>
</comment>
<dbReference type="EMBL" id="QPFP01000001">
    <property type="protein sequence ID" value="TEB39543.1"/>
    <property type="molecule type" value="Genomic_DNA"/>
</dbReference>
<dbReference type="OrthoDB" id="2818001at2759"/>
<evidence type="ECO:0000256" key="1">
    <source>
        <dbReference type="SAM" id="SignalP"/>
    </source>
</evidence>
<reference evidence="2 3" key="1">
    <citation type="journal article" date="2019" name="Nat. Ecol. Evol.">
        <title>Megaphylogeny resolves global patterns of mushroom evolution.</title>
        <authorList>
            <person name="Varga T."/>
            <person name="Krizsan K."/>
            <person name="Foldi C."/>
            <person name="Dima B."/>
            <person name="Sanchez-Garcia M."/>
            <person name="Sanchez-Ramirez S."/>
            <person name="Szollosi G.J."/>
            <person name="Szarkandi J.G."/>
            <person name="Papp V."/>
            <person name="Albert L."/>
            <person name="Andreopoulos W."/>
            <person name="Angelini C."/>
            <person name="Antonin V."/>
            <person name="Barry K.W."/>
            <person name="Bougher N.L."/>
            <person name="Buchanan P."/>
            <person name="Buyck B."/>
            <person name="Bense V."/>
            <person name="Catcheside P."/>
            <person name="Chovatia M."/>
            <person name="Cooper J."/>
            <person name="Damon W."/>
            <person name="Desjardin D."/>
            <person name="Finy P."/>
            <person name="Geml J."/>
            <person name="Haridas S."/>
            <person name="Hughes K."/>
            <person name="Justo A."/>
            <person name="Karasinski D."/>
            <person name="Kautmanova I."/>
            <person name="Kiss B."/>
            <person name="Kocsube S."/>
            <person name="Kotiranta H."/>
            <person name="LaButti K.M."/>
            <person name="Lechner B.E."/>
            <person name="Liimatainen K."/>
            <person name="Lipzen A."/>
            <person name="Lukacs Z."/>
            <person name="Mihaltcheva S."/>
            <person name="Morgado L.N."/>
            <person name="Niskanen T."/>
            <person name="Noordeloos M.E."/>
            <person name="Ohm R.A."/>
            <person name="Ortiz-Santana B."/>
            <person name="Ovrebo C."/>
            <person name="Racz N."/>
            <person name="Riley R."/>
            <person name="Savchenko A."/>
            <person name="Shiryaev A."/>
            <person name="Soop K."/>
            <person name="Spirin V."/>
            <person name="Szebenyi C."/>
            <person name="Tomsovsky M."/>
            <person name="Tulloss R.E."/>
            <person name="Uehling J."/>
            <person name="Grigoriev I.V."/>
            <person name="Vagvolgyi C."/>
            <person name="Papp T."/>
            <person name="Martin F.M."/>
            <person name="Miettinen O."/>
            <person name="Hibbett D.S."/>
            <person name="Nagy L.G."/>
        </authorList>
    </citation>
    <scope>NUCLEOTIDE SEQUENCE [LARGE SCALE GENOMIC DNA]</scope>
    <source>
        <strain evidence="2 3">FP101781</strain>
    </source>
</reference>
<feature type="signal peptide" evidence="1">
    <location>
        <begin position="1"/>
        <end position="22"/>
    </location>
</feature>
<proteinExistence type="predicted"/>
<protein>
    <submittedName>
        <fullName evidence="2">Uncharacterized protein</fullName>
    </submittedName>
</protein>
<dbReference type="AlphaFoldDB" id="A0A4Y7TZD1"/>
<keyword evidence="1" id="KW-0732">Signal</keyword>
<feature type="chain" id="PRO_5021467930" evidence="1">
    <location>
        <begin position="23"/>
        <end position="206"/>
    </location>
</feature>
<gene>
    <name evidence="2" type="ORF">FA13DRAFT_1723756</name>
</gene>
<sequence length="206" mass="22880">MRFNTRSLAISALAALPKLVSSALIPNADTPVFFLVGLDSFGDSLKPMRLTGQHGVATLTGEDPIAQFYFHERHPRSTSPYLYRPYIDFTLPSPSYLSGLYPVNRTVPNPGECGPSGMLKFVQDEDGVWGSGRQRIEQENGCAQFDTFELFSDRMDAQLGAKLIFNTNLTDFYACGSQRDIVYKLEPENMPSDCPVVIQLFTLPVV</sequence>
<name>A0A4Y7TZD1_COPMI</name>
<keyword evidence="3" id="KW-1185">Reference proteome</keyword>
<dbReference type="Proteomes" id="UP000298030">
    <property type="component" value="Unassembled WGS sequence"/>
</dbReference>
<evidence type="ECO:0000313" key="2">
    <source>
        <dbReference type="EMBL" id="TEB39543.1"/>
    </source>
</evidence>
<accession>A0A4Y7TZD1</accession>
<evidence type="ECO:0000313" key="3">
    <source>
        <dbReference type="Proteomes" id="UP000298030"/>
    </source>
</evidence>